<comment type="catalytic activity">
    <reaction evidence="3">
        <text>a long-chain fatty acyl-CoA + H2O = a long-chain fatty acid + CoA + H(+)</text>
        <dbReference type="Rhea" id="RHEA:67680"/>
        <dbReference type="ChEBI" id="CHEBI:15377"/>
        <dbReference type="ChEBI" id="CHEBI:15378"/>
        <dbReference type="ChEBI" id="CHEBI:57287"/>
        <dbReference type="ChEBI" id="CHEBI:57560"/>
        <dbReference type="ChEBI" id="CHEBI:83139"/>
    </reaction>
</comment>
<evidence type="ECO:0000256" key="5">
    <source>
        <dbReference type="ARBA" id="ARBA00038894"/>
    </source>
</evidence>
<dbReference type="Pfam" id="PF03061">
    <property type="entry name" value="4HBT"/>
    <property type="match status" value="1"/>
</dbReference>
<dbReference type="EC" id="3.1.2.20" evidence="5"/>
<dbReference type="EMBL" id="JAGTUF010000002">
    <property type="protein sequence ID" value="MBR9971004.1"/>
    <property type="molecule type" value="Genomic_DNA"/>
</dbReference>
<proteinExistence type="inferred from homology"/>
<dbReference type="InterPro" id="IPR029069">
    <property type="entry name" value="HotDog_dom_sf"/>
</dbReference>
<comment type="catalytic activity">
    <reaction evidence="2">
        <text>a fatty acyl-CoA + H2O = a fatty acid + CoA + H(+)</text>
        <dbReference type="Rhea" id="RHEA:16781"/>
        <dbReference type="ChEBI" id="CHEBI:15377"/>
        <dbReference type="ChEBI" id="CHEBI:15378"/>
        <dbReference type="ChEBI" id="CHEBI:28868"/>
        <dbReference type="ChEBI" id="CHEBI:57287"/>
        <dbReference type="ChEBI" id="CHEBI:77636"/>
        <dbReference type="EC" id="3.1.2.20"/>
    </reaction>
</comment>
<accession>A0ABS5I994</accession>
<evidence type="ECO:0000256" key="1">
    <source>
        <dbReference type="ARBA" id="ARBA00022801"/>
    </source>
</evidence>
<protein>
    <recommendedName>
        <fullName evidence="6">Medium/long-chain acyl-CoA thioesterase YigI</fullName>
        <ecNumber evidence="5">3.1.2.20</ecNumber>
    </recommendedName>
</protein>
<gene>
    <name evidence="9" type="ORF">KEC16_04685</name>
</gene>
<comment type="similarity">
    <text evidence="4">Belongs to the YigI thioesterase family.</text>
</comment>
<evidence type="ECO:0000256" key="2">
    <source>
        <dbReference type="ARBA" id="ARBA00035880"/>
    </source>
</evidence>
<dbReference type="SUPFAM" id="SSF54637">
    <property type="entry name" value="Thioesterase/thiol ester dehydrase-isomerase"/>
    <property type="match status" value="1"/>
</dbReference>
<evidence type="ECO:0000256" key="4">
    <source>
        <dbReference type="ARBA" id="ARBA00038381"/>
    </source>
</evidence>
<dbReference type="InterPro" id="IPR006683">
    <property type="entry name" value="Thioestr_dom"/>
</dbReference>
<dbReference type="InterPro" id="IPR003736">
    <property type="entry name" value="PAAI_dom"/>
</dbReference>
<evidence type="ECO:0000256" key="6">
    <source>
        <dbReference type="ARBA" id="ARBA00040062"/>
    </source>
</evidence>
<dbReference type="RefSeq" id="WP_211546515.1">
    <property type="nucleotide sequence ID" value="NZ_JAGTUF010000002.1"/>
</dbReference>
<evidence type="ECO:0000259" key="8">
    <source>
        <dbReference type="Pfam" id="PF03061"/>
    </source>
</evidence>
<dbReference type="NCBIfam" id="TIGR00369">
    <property type="entry name" value="unchar_dom_1"/>
    <property type="match status" value="1"/>
</dbReference>
<name>A0ABS5I994_9PROT</name>
<dbReference type="CDD" id="cd03443">
    <property type="entry name" value="PaaI_thioesterase"/>
    <property type="match status" value="1"/>
</dbReference>
<dbReference type="Proteomes" id="UP000680714">
    <property type="component" value="Unassembled WGS sequence"/>
</dbReference>
<organism evidence="9 10">
    <name type="scientific">Magnetospirillum sulfuroxidans</name>
    <dbReference type="NCBI Taxonomy" id="611300"/>
    <lineage>
        <taxon>Bacteria</taxon>
        <taxon>Pseudomonadati</taxon>
        <taxon>Pseudomonadota</taxon>
        <taxon>Alphaproteobacteria</taxon>
        <taxon>Rhodospirillales</taxon>
        <taxon>Rhodospirillaceae</taxon>
        <taxon>Magnetospirillum</taxon>
    </lineage>
</organism>
<reference evidence="9 10" key="1">
    <citation type="submission" date="2021-04" db="EMBL/GenBank/DDBJ databases">
        <title>Magnetospirillum sulfuroxidans sp. nov., a facultative chemolithoautotrophic sulfur-oxidizing alphaproteobacterium isolated from freshwater sediment and proposals for Paramagetospirillum gen. nov., and Magnetospirillaceae fam. nov.</title>
        <authorList>
            <person name="Koziaeva V."/>
            <person name="Geelhoed J.S."/>
            <person name="Sorokin D.Y."/>
            <person name="Grouzdev D.S."/>
        </authorList>
    </citation>
    <scope>NUCLEOTIDE SEQUENCE [LARGE SCALE GENOMIC DNA]</scope>
    <source>
        <strain evidence="9 10">J10</strain>
    </source>
</reference>
<dbReference type="PANTHER" id="PTHR43240:SF20">
    <property type="entry name" value="MEDIUM_LONG-CHAIN ACYL-COA THIOESTERASE YIGI"/>
    <property type="match status" value="1"/>
</dbReference>
<dbReference type="PANTHER" id="PTHR43240">
    <property type="entry name" value="1,4-DIHYDROXY-2-NAPHTHOYL-COA THIOESTERASE 1"/>
    <property type="match status" value="1"/>
</dbReference>
<dbReference type="Gene3D" id="3.10.129.10">
    <property type="entry name" value="Hotdog Thioesterase"/>
    <property type="match status" value="1"/>
</dbReference>
<evidence type="ECO:0000256" key="7">
    <source>
        <dbReference type="ARBA" id="ARBA00048062"/>
    </source>
</evidence>
<comment type="catalytic activity">
    <reaction evidence="7">
        <text>a medium-chain fatty acyl-CoA + H2O = a medium-chain fatty acid + CoA + H(+)</text>
        <dbReference type="Rhea" id="RHEA:68184"/>
        <dbReference type="ChEBI" id="CHEBI:15377"/>
        <dbReference type="ChEBI" id="CHEBI:15378"/>
        <dbReference type="ChEBI" id="CHEBI:57287"/>
        <dbReference type="ChEBI" id="CHEBI:59558"/>
        <dbReference type="ChEBI" id="CHEBI:90546"/>
    </reaction>
</comment>
<sequence>MTGFTPKDSNYHRRVTENFAKQTLMHTIGARLGLVEPGRCEVILPKRDDLCQQHGFVHAGITTTIADTAAGYAALSLMPETAEVLSTEFKINLMNPAAGKAFIARAEVLKPGRTLTVVRSDVWAESEEGTHTLIASMLATMISLVDNSGGSAT</sequence>
<evidence type="ECO:0000313" key="10">
    <source>
        <dbReference type="Proteomes" id="UP000680714"/>
    </source>
</evidence>
<keyword evidence="1" id="KW-0378">Hydrolase</keyword>
<evidence type="ECO:0000256" key="3">
    <source>
        <dbReference type="ARBA" id="ARBA00036002"/>
    </source>
</evidence>
<comment type="caution">
    <text evidence="9">The sequence shown here is derived from an EMBL/GenBank/DDBJ whole genome shotgun (WGS) entry which is preliminary data.</text>
</comment>
<feature type="domain" description="Thioesterase" evidence="8">
    <location>
        <begin position="54"/>
        <end position="127"/>
    </location>
</feature>
<keyword evidence="10" id="KW-1185">Reference proteome</keyword>
<evidence type="ECO:0000313" key="9">
    <source>
        <dbReference type="EMBL" id="MBR9971004.1"/>
    </source>
</evidence>